<sequence length="417" mass="45748">MAAPQPPPGIDLKADKGDAIIGAVMACAVLSALAVIARLVSRRIMRTRPTVSDLLVIIALLCSWAISGLDVHAAKQGLGKHIYVVTNVEDILKVILFRPLPHQSHSHYVKDVYADQILYSIALTATRVSILLFYHSIFPAKTFTRLLWGIGALSVAWGLSVFFVAIFTCSPIRGFWQPMMQPPPHCINQQAFYDGLSVPNFLMDIAILALPVKEVWKLQMNTRTKMEVSGLFLLGGLFVFHPYHPSVLPATNLLLLMLFLPHSVVICSIVRLAFIANIDYVDFTFWSAAETHLAVVSACLPTLRPLAQKLLPSSLSHSLNKAFRSPSSKSHHEDPADFPSQGKEFQRLQDYHPSDGMARAEAGFGGRGMGRGERDRGDSLGEINVKSDIWVQQNLRESDAERFAGGAGGKSWGNAGV</sequence>
<feature type="transmembrane region" description="Helical" evidence="7">
    <location>
        <begin position="250"/>
        <end position="274"/>
    </location>
</feature>
<feature type="domain" description="Rhodopsin" evidence="8">
    <location>
        <begin position="37"/>
        <end position="239"/>
    </location>
</feature>
<dbReference type="PANTHER" id="PTHR33048">
    <property type="entry name" value="PTH11-LIKE INTEGRAL MEMBRANE PROTEIN (AFU_ORTHOLOGUE AFUA_5G11245)"/>
    <property type="match status" value="1"/>
</dbReference>
<dbReference type="Proteomes" id="UP001161017">
    <property type="component" value="Unassembled WGS sequence"/>
</dbReference>
<accession>A0AA43QRR7</accession>
<gene>
    <name evidence="9" type="ORF">OHK93_000896</name>
</gene>
<evidence type="ECO:0000256" key="4">
    <source>
        <dbReference type="ARBA" id="ARBA00023136"/>
    </source>
</evidence>
<evidence type="ECO:0000256" key="1">
    <source>
        <dbReference type="ARBA" id="ARBA00004141"/>
    </source>
</evidence>
<feature type="region of interest" description="Disordered" evidence="6">
    <location>
        <begin position="321"/>
        <end position="341"/>
    </location>
</feature>
<comment type="subcellular location">
    <subcellularLocation>
        <location evidence="1">Membrane</location>
        <topology evidence="1">Multi-pass membrane protein</topology>
    </subcellularLocation>
</comment>
<proteinExistence type="inferred from homology"/>
<dbReference type="PANTHER" id="PTHR33048:SF47">
    <property type="entry name" value="INTEGRAL MEMBRANE PROTEIN-RELATED"/>
    <property type="match status" value="1"/>
</dbReference>
<evidence type="ECO:0000259" key="8">
    <source>
        <dbReference type="Pfam" id="PF20684"/>
    </source>
</evidence>
<dbReference type="GO" id="GO:0016020">
    <property type="term" value="C:membrane"/>
    <property type="evidence" value="ECO:0007669"/>
    <property type="project" value="UniProtKB-SubCell"/>
</dbReference>
<keyword evidence="4 7" id="KW-0472">Membrane</keyword>
<protein>
    <recommendedName>
        <fullName evidence="8">Rhodopsin domain-containing protein</fullName>
    </recommendedName>
</protein>
<keyword evidence="2 7" id="KW-0812">Transmembrane</keyword>
<feature type="transmembrane region" description="Helical" evidence="7">
    <location>
        <begin position="20"/>
        <end position="39"/>
    </location>
</feature>
<feature type="transmembrane region" description="Helical" evidence="7">
    <location>
        <begin position="51"/>
        <end position="69"/>
    </location>
</feature>
<dbReference type="EMBL" id="JAPUFD010000010">
    <property type="protein sequence ID" value="MDI1489698.1"/>
    <property type="molecule type" value="Genomic_DNA"/>
</dbReference>
<organism evidence="9 10">
    <name type="scientific">Ramalina farinacea</name>
    <dbReference type="NCBI Taxonomy" id="258253"/>
    <lineage>
        <taxon>Eukaryota</taxon>
        <taxon>Fungi</taxon>
        <taxon>Dikarya</taxon>
        <taxon>Ascomycota</taxon>
        <taxon>Pezizomycotina</taxon>
        <taxon>Lecanoromycetes</taxon>
        <taxon>OSLEUM clade</taxon>
        <taxon>Lecanoromycetidae</taxon>
        <taxon>Lecanorales</taxon>
        <taxon>Lecanorineae</taxon>
        <taxon>Ramalinaceae</taxon>
        <taxon>Ramalina</taxon>
    </lineage>
</organism>
<dbReference type="AlphaFoldDB" id="A0AA43QRR7"/>
<evidence type="ECO:0000313" key="9">
    <source>
        <dbReference type="EMBL" id="MDI1489698.1"/>
    </source>
</evidence>
<feature type="region of interest" description="Disordered" evidence="6">
    <location>
        <begin position="396"/>
        <end position="417"/>
    </location>
</feature>
<evidence type="ECO:0000256" key="2">
    <source>
        <dbReference type="ARBA" id="ARBA00022692"/>
    </source>
</evidence>
<keyword evidence="3 7" id="KW-1133">Transmembrane helix</keyword>
<feature type="transmembrane region" description="Helical" evidence="7">
    <location>
        <begin position="146"/>
        <end position="176"/>
    </location>
</feature>
<dbReference type="InterPro" id="IPR049326">
    <property type="entry name" value="Rhodopsin_dom_fungi"/>
</dbReference>
<feature type="transmembrane region" description="Helical" evidence="7">
    <location>
        <begin position="117"/>
        <end position="134"/>
    </location>
</feature>
<feature type="compositionally biased region" description="Basic and acidic residues" evidence="6">
    <location>
        <begin position="370"/>
        <end position="379"/>
    </location>
</feature>
<evidence type="ECO:0000256" key="5">
    <source>
        <dbReference type="ARBA" id="ARBA00038359"/>
    </source>
</evidence>
<feature type="transmembrane region" description="Helical" evidence="7">
    <location>
        <begin position="228"/>
        <end position="244"/>
    </location>
</feature>
<evidence type="ECO:0000313" key="10">
    <source>
        <dbReference type="Proteomes" id="UP001161017"/>
    </source>
</evidence>
<feature type="region of interest" description="Disordered" evidence="6">
    <location>
        <begin position="359"/>
        <end position="383"/>
    </location>
</feature>
<evidence type="ECO:0000256" key="3">
    <source>
        <dbReference type="ARBA" id="ARBA00022989"/>
    </source>
</evidence>
<comment type="caution">
    <text evidence="9">The sequence shown here is derived from an EMBL/GenBank/DDBJ whole genome shotgun (WGS) entry which is preliminary data.</text>
</comment>
<dbReference type="InterPro" id="IPR052337">
    <property type="entry name" value="SAT4-like"/>
</dbReference>
<feature type="domain" description="Rhodopsin" evidence="8">
    <location>
        <begin position="253"/>
        <end position="308"/>
    </location>
</feature>
<comment type="similarity">
    <text evidence="5">Belongs to the SAT4 family.</text>
</comment>
<reference evidence="9" key="1">
    <citation type="journal article" date="2023" name="Genome Biol. Evol.">
        <title>First Whole Genome Sequence and Flow Cytometry Genome Size Data for the Lichen-Forming Fungus Ramalina farinacea (Ascomycota).</title>
        <authorList>
            <person name="Llewellyn T."/>
            <person name="Mian S."/>
            <person name="Hill R."/>
            <person name="Leitch I.J."/>
            <person name="Gaya E."/>
        </authorList>
    </citation>
    <scope>NUCLEOTIDE SEQUENCE</scope>
    <source>
        <strain evidence="9">LIQ254RAFAR</strain>
    </source>
</reference>
<name>A0AA43QRR7_9LECA</name>
<feature type="transmembrane region" description="Helical" evidence="7">
    <location>
        <begin position="196"/>
        <end position="216"/>
    </location>
</feature>
<feature type="compositionally biased region" description="Gly residues" evidence="6">
    <location>
        <begin position="405"/>
        <end position="417"/>
    </location>
</feature>
<dbReference type="Pfam" id="PF20684">
    <property type="entry name" value="Fung_rhodopsin"/>
    <property type="match status" value="2"/>
</dbReference>
<evidence type="ECO:0000256" key="7">
    <source>
        <dbReference type="SAM" id="Phobius"/>
    </source>
</evidence>
<keyword evidence="10" id="KW-1185">Reference proteome</keyword>
<evidence type="ECO:0000256" key="6">
    <source>
        <dbReference type="SAM" id="MobiDB-lite"/>
    </source>
</evidence>